<dbReference type="GeneID" id="8105623"/>
<proteinExistence type="inferred from homology"/>
<dbReference type="eggNOG" id="ENOG502QVPA">
    <property type="taxonomic scope" value="Eukaryota"/>
</dbReference>
<dbReference type="STRING" id="441959.B8LWJ3"/>
<dbReference type="OrthoDB" id="9972683at2759"/>
<dbReference type="AlphaFoldDB" id="B8LWJ3"/>
<dbReference type="GO" id="GO:0016747">
    <property type="term" value="F:acyltransferase activity, transferring groups other than amino-acyl groups"/>
    <property type="evidence" value="ECO:0007669"/>
    <property type="project" value="InterPro"/>
</dbReference>
<dbReference type="PANTHER" id="PTHR32268">
    <property type="entry name" value="HOMOSERINE O-ACETYLTRANSFERASE"/>
    <property type="match status" value="1"/>
</dbReference>
<dbReference type="SUPFAM" id="SSF53474">
    <property type="entry name" value="alpha/beta-Hydrolases"/>
    <property type="match status" value="1"/>
</dbReference>
<evidence type="ECO:0000256" key="1">
    <source>
        <dbReference type="ARBA" id="ARBA00006886"/>
    </source>
</evidence>
<dbReference type="InParanoid" id="B8LWJ3"/>
<evidence type="ECO:0000256" key="2">
    <source>
        <dbReference type="PIRSR" id="PIRSR000443-1"/>
    </source>
</evidence>
<sequence length="358" mass="39526">MASSNSTPDNRDFSLFHLGDFQLESGEVLPQAFLAYKTFGDIKNPAIIHPTSYTAFIHETASVILDSRASLNPSKYFIVVPALFSNGQSTSPSNSPNLRDKFPSITFADNVRAQYLLVTQKLGLTKVKAVVGFSMGGAQAYQWAVQYPDFMDVVVPICASAKNAIHNNVFLEGVKSSLIAARGGISLGIGKGQRYPSNEPWTPQQKEVGLKAFGRVYAGWGLSQAWYRQKLFTKFFGAKDEEEFLQTFWEPWGLKNDPDDLLVMLQTWQLGDISKSPEFGGDLRKALQSIKCRVVVAPVETDLYFPPEDSRFEVENMLPGRGTLAVVPSVWGHWGGGCVDSTADLQFLDEAMAKVFAE</sequence>
<organism evidence="4 5">
    <name type="scientific">Talaromyces stipitatus (strain ATCC 10500 / CBS 375.48 / QM 6759 / NRRL 1006)</name>
    <name type="common">Penicillium stipitatum</name>
    <dbReference type="NCBI Taxonomy" id="441959"/>
    <lineage>
        <taxon>Eukaryota</taxon>
        <taxon>Fungi</taxon>
        <taxon>Dikarya</taxon>
        <taxon>Ascomycota</taxon>
        <taxon>Pezizomycotina</taxon>
        <taxon>Eurotiomycetes</taxon>
        <taxon>Eurotiomycetidae</taxon>
        <taxon>Eurotiales</taxon>
        <taxon>Trichocomaceae</taxon>
        <taxon>Talaromyces</taxon>
        <taxon>Talaromyces sect. Talaromyces</taxon>
    </lineage>
</organism>
<dbReference type="Pfam" id="PF00561">
    <property type="entry name" value="Abhydrolase_1"/>
    <property type="match status" value="1"/>
</dbReference>
<dbReference type="EMBL" id="EQ962652">
    <property type="protein sequence ID" value="EED24304.1"/>
    <property type="molecule type" value="Genomic_DNA"/>
</dbReference>
<dbReference type="InterPro" id="IPR000073">
    <property type="entry name" value="AB_hydrolase_1"/>
</dbReference>
<dbReference type="HOGENOM" id="CLU_028760_2_0_1"/>
<dbReference type="PIRSF" id="PIRSF000443">
    <property type="entry name" value="Homoser_Ac_trans"/>
    <property type="match status" value="1"/>
</dbReference>
<dbReference type="NCBIfam" id="NF005757">
    <property type="entry name" value="PRK07581.1"/>
    <property type="match status" value="1"/>
</dbReference>
<dbReference type="RefSeq" id="XP_002341691.1">
    <property type="nucleotide sequence ID" value="XM_002341650.1"/>
</dbReference>
<protein>
    <submittedName>
        <fullName evidence="4">Homoserine acetyltransferase family protein</fullName>
    </submittedName>
</protein>
<name>B8LWJ3_TALSN</name>
<dbReference type="OMA" id="KLGDWEL"/>
<keyword evidence="5" id="KW-1185">Reference proteome</keyword>
<dbReference type="PANTHER" id="PTHR32268:SF15">
    <property type="entry name" value="HOMOSERINE ACETYLTRANSFERASE FAMILY PROTEIN (AFU_ORTHOLOGUE AFUA_1G15350)"/>
    <property type="match status" value="1"/>
</dbReference>
<evidence type="ECO:0000259" key="3">
    <source>
        <dbReference type="Pfam" id="PF00561"/>
    </source>
</evidence>
<dbReference type="InterPro" id="IPR029058">
    <property type="entry name" value="AB_hydrolase_fold"/>
</dbReference>
<dbReference type="Proteomes" id="UP000001745">
    <property type="component" value="Unassembled WGS sequence"/>
</dbReference>
<gene>
    <name evidence="4" type="ORF">TSTA_076700</name>
</gene>
<evidence type="ECO:0000313" key="5">
    <source>
        <dbReference type="Proteomes" id="UP000001745"/>
    </source>
</evidence>
<feature type="active site" evidence="2">
    <location>
        <position position="302"/>
    </location>
</feature>
<dbReference type="PhylomeDB" id="B8LWJ3"/>
<dbReference type="Gene3D" id="3.40.50.1820">
    <property type="entry name" value="alpha/beta hydrolase"/>
    <property type="match status" value="1"/>
</dbReference>
<evidence type="ECO:0000313" key="4">
    <source>
        <dbReference type="EMBL" id="EED24304.1"/>
    </source>
</evidence>
<feature type="domain" description="AB hydrolase-1" evidence="3">
    <location>
        <begin position="71"/>
        <end position="159"/>
    </location>
</feature>
<feature type="active site" description="Nucleophile" evidence="2">
    <location>
        <position position="134"/>
    </location>
</feature>
<comment type="similarity">
    <text evidence="1">Belongs to the AB hydrolase superfamily. MetX family.</text>
</comment>
<dbReference type="InterPro" id="IPR008220">
    <property type="entry name" value="HAT_MetX-like"/>
</dbReference>
<dbReference type="VEuPathDB" id="FungiDB:TSTA_076700"/>
<keyword evidence="4" id="KW-0808">Transferase</keyword>
<accession>B8LWJ3</accession>
<reference evidence="5" key="1">
    <citation type="journal article" date="2015" name="Genome Announc.">
        <title>Genome sequence of the AIDS-associated pathogen Penicillium marneffei (ATCC18224) and its near taxonomic relative Talaromyces stipitatus (ATCC10500).</title>
        <authorList>
            <person name="Nierman W.C."/>
            <person name="Fedorova-Abrams N.D."/>
            <person name="Andrianopoulos A."/>
        </authorList>
    </citation>
    <scope>NUCLEOTIDE SEQUENCE [LARGE SCALE GENOMIC DNA]</scope>
    <source>
        <strain evidence="5">ATCC 10500 / CBS 375.48 / QM 6759 / NRRL 1006</strain>
    </source>
</reference>
<feature type="active site" evidence="2">
    <location>
        <position position="333"/>
    </location>
</feature>